<dbReference type="NCBIfam" id="TIGR02937">
    <property type="entry name" value="sigma70-ECF"/>
    <property type="match status" value="1"/>
</dbReference>
<keyword evidence="9" id="KW-1185">Reference proteome</keyword>
<dbReference type="OrthoDB" id="4350410at2"/>
<evidence type="ECO:0000256" key="4">
    <source>
        <dbReference type="ARBA" id="ARBA00023125"/>
    </source>
</evidence>
<organism evidence="8 9">
    <name type="scientific">Streptomyces palmae</name>
    <dbReference type="NCBI Taxonomy" id="1701085"/>
    <lineage>
        <taxon>Bacteria</taxon>
        <taxon>Bacillati</taxon>
        <taxon>Actinomycetota</taxon>
        <taxon>Actinomycetes</taxon>
        <taxon>Kitasatosporales</taxon>
        <taxon>Streptomycetaceae</taxon>
        <taxon>Streptomyces</taxon>
    </lineage>
</organism>
<dbReference type="InterPro" id="IPR013325">
    <property type="entry name" value="RNA_pol_sigma_r2"/>
</dbReference>
<dbReference type="GO" id="GO:0016987">
    <property type="term" value="F:sigma factor activity"/>
    <property type="evidence" value="ECO:0007669"/>
    <property type="project" value="UniProtKB-KW"/>
</dbReference>
<dbReference type="Gene3D" id="1.10.10.10">
    <property type="entry name" value="Winged helix-like DNA-binding domain superfamily/Winged helix DNA-binding domain"/>
    <property type="match status" value="1"/>
</dbReference>
<dbReference type="EMBL" id="SRID01000584">
    <property type="protein sequence ID" value="TGA84899.1"/>
    <property type="molecule type" value="Genomic_DNA"/>
</dbReference>
<dbReference type="GO" id="GO:0003677">
    <property type="term" value="F:DNA binding"/>
    <property type="evidence" value="ECO:0007669"/>
    <property type="project" value="UniProtKB-KW"/>
</dbReference>
<proteinExistence type="inferred from homology"/>
<dbReference type="Pfam" id="PF04542">
    <property type="entry name" value="Sigma70_r2"/>
    <property type="match status" value="1"/>
</dbReference>
<evidence type="ECO:0000256" key="5">
    <source>
        <dbReference type="ARBA" id="ARBA00023163"/>
    </source>
</evidence>
<dbReference type="Gene3D" id="1.10.1740.10">
    <property type="match status" value="1"/>
</dbReference>
<evidence type="ECO:0000256" key="1">
    <source>
        <dbReference type="ARBA" id="ARBA00010641"/>
    </source>
</evidence>
<dbReference type="GO" id="GO:0006352">
    <property type="term" value="P:DNA-templated transcription initiation"/>
    <property type="evidence" value="ECO:0007669"/>
    <property type="project" value="InterPro"/>
</dbReference>
<comment type="caution">
    <text evidence="8">The sequence shown here is derived from an EMBL/GenBank/DDBJ whole genome shotgun (WGS) entry which is preliminary data.</text>
</comment>
<evidence type="ECO:0000313" key="9">
    <source>
        <dbReference type="Proteomes" id="UP000297948"/>
    </source>
</evidence>
<dbReference type="PANTHER" id="PTHR43133:SF8">
    <property type="entry name" value="RNA POLYMERASE SIGMA FACTOR HI_1459-RELATED"/>
    <property type="match status" value="1"/>
</dbReference>
<keyword evidence="4" id="KW-0238">DNA-binding</keyword>
<evidence type="ECO:0000313" key="8">
    <source>
        <dbReference type="EMBL" id="TGA84899.1"/>
    </source>
</evidence>
<dbReference type="CDD" id="cd06171">
    <property type="entry name" value="Sigma70_r4"/>
    <property type="match status" value="1"/>
</dbReference>
<evidence type="ECO:0000256" key="3">
    <source>
        <dbReference type="ARBA" id="ARBA00023082"/>
    </source>
</evidence>
<dbReference type="InterPro" id="IPR013324">
    <property type="entry name" value="RNA_pol_sigma_r3/r4-like"/>
</dbReference>
<keyword evidence="5" id="KW-0804">Transcription</keyword>
<dbReference type="AlphaFoldDB" id="A0A4Z0FU30"/>
<evidence type="ECO:0000256" key="2">
    <source>
        <dbReference type="ARBA" id="ARBA00023015"/>
    </source>
</evidence>
<name>A0A4Z0FU30_9ACTN</name>
<comment type="similarity">
    <text evidence="1">Belongs to the sigma-70 factor family. ECF subfamily.</text>
</comment>
<keyword evidence="3" id="KW-0731">Sigma factor</keyword>
<dbReference type="InterPro" id="IPR007627">
    <property type="entry name" value="RNA_pol_sigma70_r2"/>
</dbReference>
<feature type="domain" description="RNA polymerase sigma-70 region 2" evidence="6">
    <location>
        <begin position="17"/>
        <end position="83"/>
    </location>
</feature>
<dbReference type="PANTHER" id="PTHR43133">
    <property type="entry name" value="RNA POLYMERASE ECF-TYPE SIGMA FACTO"/>
    <property type="match status" value="1"/>
</dbReference>
<gene>
    <name evidence="8" type="ORF">E4099_31205</name>
</gene>
<reference evidence="8 9" key="1">
    <citation type="submission" date="2019-03" db="EMBL/GenBank/DDBJ databases">
        <authorList>
            <person name="Gonzalez-Pimentel J.L."/>
        </authorList>
    </citation>
    <scope>NUCLEOTIDE SEQUENCE [LARGE SCALE GENOMIC DNA]</scope>
    <source>
        <strain evidence="8 9">JCM 31289</strain>
    </source>
</reference>
<feature type="domain" description="RNA polymerase sigma factor 70 region 4 type 2" evidence="7">
    <location>
        <begin position="115"/>
        <end position="163"/>
    </location>
</feature>
<accession>A0A4Z0FU30</accession>
<sequence length="178" mass="19831">MTGLPDQLPVDFRAFHQLHRPAYVHRAASLLNNHSDAEEAVDTAFEQLARDWDKVLAMENPAAYAWTVMKNRAIDLARARGRRPYLLQSAAFETLALRTAVDPIGQLEESMSLCQAVRDLPERQQDVIILWYFHGYTSAQIATHLGITAAGVRSTARSARRALHEALVCKGSADDLAH</sequence>
<dbReference type="InterPro" id="IPR039425">
    <property type="entry name" value="RNA_pol_sigma-70-like"/>
</dbReference>
<dbReference type="InterPro" id="IPR014284">
    <property type="entry name" value="RNA_pol_sigma-70_dom"/>
</dbReference>
<dbReference type="InterPro" id="IPR013249">
    <property type="entry name" value="RNA_pol_sigma70_r4_t2"/>
</dbReference>
<protein>
    <submittedName>
        <fullName evidence="8">Sigma-70 family RNA polymerase sigma factor</fullName>
    </submittedName>
</protein>
<dbReference type="Proteomes" id="UP000297948">
    <property type="component" value="Unassembled WGS sequence"/>
</dbReference>
<dbReference type="SUPFAM" id="SSF88946">
    <property type="entry name" value="Sigma2 domain of RNA polymerase sigma factors"/>
    <property type="match status" value="1"/>
</dbReference>
<keyword evidence="2" id="KW-0805">Transcription regulation</keyword>
<dbReference type="Pfam" id="PF08281">
    <property type="entry name" value="Sigma70_r4_2"/>
    <property type="match status" value="1"/>
</dbReference>
<dbReference type="SUPFAM" id="SSF88659">
    <property type="entry name" value="Sigma3 and sigma4 domains of RNA polymerase sigma factors"/>
    <property type="match status" value="1"/>
</dbReference>
<evidence type="ECO:0000259" key="6">
    <source>
        <dbReference type="Pfam" id="PF04542"/>
    </source>
</evidence>
<dbReference type="InterPro" id="IPR036388">
    <property type="entry name" value="WH-like_DNA-bd_sf"/>
</dbReference>
<evidence type="ECO:0000259" key="7">
    <source>
        <dbReference type="Pfam" id="PF08281"/>
    </source>
</evidence>